<protein>
    <submittedName>
        <fullName evidence="2">Uncharacterized protein</fullName>
    </submittedName>
</protein>
<evidence type="ECO:0000313" key="3">
    <source>
        <dbReference type="Proteomes" id="UP000775877"/>
    </source>
</evidence>
<comment type="caution">
    <text evidence="2">The sequence shown here is derived from an EMBL/GenBank/DDBJ whole genome shotgun (WGS) entry which is preliminary data.</text>
</comment>
<organism evidence="2 3">
    <name type="scientific">Candidatus Dojkabacteria bacterium</name>
    <dbReference type="NCBI Taxonomy" id="2099670"/>
    <lineage>
        <taxon>Bacteria</taxon>
        <taxon>Candidatus Dojkabacteria</taxon>
    </lineage>
</organism>
<evidence type="ECO:0000256" key="1">
    <source>
        <dbReference type="SAM" id="MobiDB-lite"/>
    </source>
</evidence>
<proteinExistence type="predicted"/>
<evidence type="ECO:0000313" key="2">
    <source>
        <dbReference type="EMBL" id="MCA9381152.1"/>
    </source>
</evidence>
<dbReference type="AlphaFoldDB" id="A0A955L0K9"/>
<feature type="region of interest" description="Disordered" evidence="1">
    <location>
        <begin position="1"/>
        <end position="82"/>
    </location>
</feature>
<name>A0A955L0K9_9BACT</name>
<dbReference type="Proteomes" id="UP000775877">
    <property type="component" value="Unassembled WGS sequence"/>
</dbReference>
<reference evidence="2" key="1">
    <citation type="submission" date="2020-04" db="EMBL/GenBank/DDBJ databases">
        <authorList>
            <person name="Zhang T."/>
        </authorList>
    </citation>
    <scope>NUCLEOTIDE SEQUENCE</scope>
    <source>
        <strain evidence="2">HKST-UBA13</strain>
    </source>
</reference>
<reference evidence="2" key="2">
    <citation type="journal article" date="2021" name="Microbiome">
        <title>Successional dynamics and alternative stable states in a saline activated sludge microbial community over 9 years.</title>
        <authorList>
            <person name="Wang Y."/>
            <person name="Ye J."/>
            <person name="Ju F."/>
            <person name="Liu L."/>
            <person name="Boyd J.A."/>
            <person name="Deng Y."/>
            <person name="Parks D.H."/>
            <person name="Jiang X."/>
            <person name="Yin X."/>
            <person name="Woodcroft B.J."/>
            <person name="Tyson G.W."/>
            <person name="Hugenholtz P."/>
            <person name="Polz M.F."/>
            <person name="Zhang T."/>
        </authorList>
    </citation>
    <scope>NUCLEOTIDE SEQUENCE</scope>
    <source>
        <strain evidence="2">HKST-UBA13</strain>
    </source>
</reference>
<gene>
    <name evidence="2" type="ORF">KC678_02715</name>
</gene>
<sequence length="382" mass="44131">MAEIEKEMGDIFNPTEIGSLFEPIAPEELEKETSTSESLFEDEPKEEKKESIVDTPPSTLFEEEEEPSDKKEGQSGFEGNDFGKVVQTILKHNEDFQIYEGDDPENLQYNEEQFADLFNQNVQLKGEKIAEVVLEEALSRLSPTMQKLVTGELQGIKIADIVKDLEDYQEIESIPENPTPEQKEKIVRKYYQRQAKERNKDQEWVNKQIEKIIDRDELDSEFEDAKDIISQDLDKKQQEKQQEIIKQKQEKEQFKKYHSYYVGEALKEENIFGLKLTKPEKEQVATVLSSFAVRPTDNKEKLGLTALIDSYINSENPKETYKRLVLMTLAATAPDKLIQKLNIEADKKVTKESIRQLKTVSKEVTSLDEPKKQTIKKPGNIF</sequence>
<accession>A0A955L0K9</accession>
<dbReference type="EMBL" id="JAGQLJ010000052">
    <property type="protein sequence ID" value="MCA9381152.1"/>
    <property type="molecule type" value="Genomic_DNA"/>
</dbReference>